<organism evidence="1 2">
    <name type="scientific">Serendipita indica (strain DSM 11827)</name>
    <name type="common">Root endophyte fungus</name>
    <name type="synonym">Piriformospora indica</name>
    <dbReference type="NCBI Taxonomy" id="1109443"/>
    <lineage>
        <taxon>Eukaryota</taxon>
        <taxon>Fungi</taxon>
        <taxon>Dikarya</taxon>
        <taxon>Basidiomycota</taxon>
        <taxon>Agaricomycotina</taxon>
        <taxon>Agaricomycetes</taxon>
        <taxon>Sebacinales</taxon>
        <taxon>Serendipitaceae</taxon>
        <taxon>Serendipita</taxon>
    </lineage>
</organism>
<name>G4U1T8_SERID</name>
<dbReference type="AlphaFoldDB" id="G4U1T8"/>
<dbReference type="Proteomes" id="UP000007148">
    <property type="component" value="Unassembled WGS sequence"/>
</dbReference>
<proteinExistence type="predicted"/>
<sequence length="28" mass="2970">MISVFALVTILAPLLAQAAVPLYGGFHR</sequence>
<dbReference type="EMBL" id="CAFZ01001696">
    <property type="protein sequence ID" value="CCA77531.1"/>
    <property type="molecule type" value="Genomic_DNA"/>
</dbReference>
<gene>
    <name evidence="1" type="ORF">PIIN_11508</name>
</gene>
<evidence type="ECO:0000313" key="2">
    <source>
        <dbReference type="Proteomes" id="UP000007148"/>
    </source>
</evidence>
<keyword evidence="2" id="KW-1185">Reference proteome</keyword>
<dbReference type="InParanoid" id="G4U1T8"/>
<comment type="caution">
    <text evidence="1">The sequence shown here is derived from an EMBL/GenBank/DDBJ whole genome shotgun (WGS) entry which is preliminary data.</text>
</comment>
<evidence type="ECO:0000313" key="1">
    <source>
        <dbReference type="EMBL" id="CCA77531.1"/>
    </source>
</evidence>
<accession>G4U1T8</accession>
<dbReference type="HOGENOM" id="CLU_3413138_0_0_1"/>
<reference evidence="1 2" key="1">
    <citation type="journal article" date="2011" name="PLoS Pathog.">
        <title>Endophytic Life Strategies Decoded by Genome and Transcriptome Analyses of the Mutualistic Root Symbiont Piriformospora indica.</title>
        <authorList>
            <person name="Zuccaro A."/>
            <person name="Lahrmann U."/>
            <person name="Guldener U."/>
            <person name="Langen G."/>
            <person name="Pfiffi S."/>
            <person name="Biedenkopf D."/>
            <person name="Wong P."/>
            <person name="Samans B."/>
            <person name="Grimm C."/>
            <person name="Basiewicz M."/>
            <person name="Murat C."/>
            <person name="Martin F."/>
            <person name="Kogel K.H."/>
        </authorList>
    </citation>
    <scope>NUCLEOTIDE SEQUENCE [LARGE SCALE GENOMIC DNA]</scope>
    <source>
        <strain evidence="1 2">DSM 11827</strain>
    </source>
</reference>
<protein>
    <submittedName>
        <fullName evidence="1">Uncharacterized protein</fullName>
    </submittedName>
</protein>